<accession>A0ABS7QH67</accession>
<evidence type="ECO:0000313" key="4">
    <source>
        <dbReference type="Proteomes" id="UP000778578"/>
    </source>
</evidence>
<evidence type="ECO:0000256" key="2">
    <source>
        <dbReference type="SAM" id="SignalP"/>
    </source>
</evidence>
<comment type="caution">
    <text evidence="3">The sequence shown here is derived from an EMBL/GenBank/DDBJ whole genome shotgun (WGS) entry which is preliminary data.</text>
</comment>
<evidence type="ECO:0008006" key="5">
    <source>
        <dbReference type="Google" id="ProtNLM"/>
    </source>
</evidence>
<organism evidence="3 4">
    <name type="scientific">Actinacidiphila acidipaludis</name>
    <dbReference type="NCBI Taxonomy" id="2873382"/>
    <lineage>
        <taxon>Bacteria</taxon>
        <taxon>Bacillati</taxon>
        <taxon>Actinomycetota</taxon>
        <taxon>Actinomycetes</taxon>
        <taxon>Kitasatosporales</taxon>
        <taxon>Streptomycetaceae</taxon>
        <taxon>Actinacidiphila</taxon>
    </lineage>
</organism>
<evidence type="ECO:0000256" key="1">
    <source>
        <dbReference type="SAM" id="MobiDB-lite"/>
    </source>
</evidence>
<gene>
    <name evidence="3" type="ORF">K7862_30945</name>
</gene>
<feature type="chain" id="PRO_5046072607" description="Secreted protein" evidence="2">
    <location>
        <begin position="36"/>
        <end position="310"/>
    </location>
</feature>
<proteinExistence type="predicted"/>
<dbReference type="PROSITE" id="PS51257">
    <property type="entry name" value="PROKAR_LIPOPROTEIN"/>
    <property type="match status" value="1"/>
</dbReference>
<evidence type="ECO:0000313" key="3">
    <source>
        <dbReference type="EMBL" id="MBY8882019.1"/>
    </source>
</evidence>
<keyword evidence="2" id="KW-0732">Signal</keyword>
<keyword evidence="4" id="KW-1185">Reference proteome</keyword>
<feature type="region of interest" description="Disordered" evidence="1">
    <location>
        <begin position="33"/>
        <end position="61"/>
    </location>
</feature>
<dbReference type="Proteomes" id="UP000778578">
    <property type="component" value="Unassembled WGS sequence"/>
</dbReference>
<protein>
    <recommendedName>
        <fullName evidence="5">Secreted protein</fullName>
    </recommendedName>
</protein>
<dbReference type="EMBL" id="JAINZZ010000061">
    <property type="protein sequence ID" value="MBY8882019.1"/>
    <property type="molecule type" value="Genomic_DNA"/>
</dbReference>
<name>A0ABS7QH67_9ACTN</name>
<feature type="signal peptide" evidence="2">
    <location>
        <begin position="1"/>
        <end position="35"/>
    </location>
</feature>
<sequence>MSARMSSARRRTLAATVCSAALAGVLAACGSSSHADHTSMPGMSHSDSAMPAGPSPATTSAMPSMPGMGPMPAGDGLSESDGGYRMASRTARVMAGMATSYRFTISGPDGKPVTSFAVDQTKKLHFYAIRSDLTGFQHLHPAMAADGTWMAPLGNLQPGKWRLFASFAPDSGSGKGKDFVLSRTLTVAGNASATPLPKAASKVTVDGYTVTVQGELMAGMAHDLTVSFAKNGKPVTDLQPYLDTYAHLTAFHAGDQAFAHLHPQTTVNGDHGGPDLPFHAELPTSGDWRLFLQFRTAGTLHTAALTLHVS</sequence>
<reference evidence="3 4" key="1">
    <citation type="submission" date="2021-08" db="EMBL/GenBank/DDBJ databases">
        <title>WGS of actinomycetes from Thailand.</title>
        <authorList>
            <person name="Thawai C."/>
        </authorList>
    </citation>
    <scope>NUCLEOTIDE SEQUENCE [LARGE SCALE GENOMIC DNA]</scope>
    <source>
        <strain evidence="3 4">PLK6-54</strain>
    </source>
</reference>